<dbReference type="RefSeq" id="WP_148427733.1">
    <property type="nucleotide sequence ID" value="NZ_CABJAI010000001.1"/>
</dbReference>
<dbReference type="AlphaFoldDB" id="A0A853JJW7"/>
<protein>
    <submittedName>
        <fullName evidence="1">Uncharacterized protein</fullName>
    </submittedName>
</protein>
<reference evidence="1 2" key="1">
    <citation type="submission" date="2020-07" db="EMBL/GenBank/DDBJ databases">
        <title>Organ Donor 1.</title>
        <authorList>
            <person name="Marsh A.J."/>
            <person name="Azcarate-Peril M.A."/>
        </authorList>
    </citation>
    <scope>NUCLEOTIDE SEQUENCE [LARGE SCALE GENOMIC DNA]</scope>
    <source>
        <strain evidence="1 2">AMC0717</strain>
    </source>
</reference>
<proteinExistence type="predicted"/>
<evidence type="ECO:0000313" key="2">
    <source>
        <dbReference type="Proteomes" id="UP000586254"/>
    </source>
</evidence>
<name>A0A853JJW7_9FIRM</name>
<dbReference type="EMBL" id="JACCKS010000001">
    <property type="protein sequence ID" value="NZA36709.1"/>
    <property type="molecule type" value="Genomic_DNA"/>
</dbReference>
<dbReference type="Proteomes" id="UP000586254">
    <property type="component" value="Unassembled WGS sequence"/>
</dbReference>
<organism evidence="1 2">
    <name type="scientific">Eubacterium callanderi</name>
    <dbReference type="NCBI Taxonomy" id="53442"/>
    <lineage>
        <taxon>Bacteria</taxon>
        <taxon>Bacillati</taxon>
        <taxon>Bacillota</taxon>
        <taxon>Clostridia</taxon>
        <taxon>Eubacteriales</taxon>
        <taxon>Eubacteriaceae</taxon>
        <taxon>Eubacterium</taxon>
    </lineage>
</organism>
<comment type="caution">
    <text evidence="1">The sequence shown here is derived from an EMBL/GenBank/DDBJ whole genome shotgun (WGS) entry which is preliminary data.</text>
</comment>
<evidence type="ECO:0000313" key="1">
    <source>
        <dbReference type="EMBL" id="NZA36709.1"/>
    </source>
</evidence>
<sequence>MGPEGAEKAGGGELMRHKRENGCEPYRCRAEAVLLTTVHARSPEEAEGLLQDLLDAIEDDYPGLLFEGMWVD</sequence>
<accession>A0A853JJW7</accession>
<gene>
    <name evidence="1" type="ORF">H0N91_00800</name>
</gene>